<keyword evidence="1" id="KW-0812">Transmembrane</keyword>
<feature type="transmembrane region" description="Helical" evidence="1">
    <location>
        <begin position="117"/>
        <end position="140"/>
    </location>
</feature>
<feature type="transmembrane region" description="Helical" evidence="1">
    <location>
        <begin position="152"/>
        <end position="174"/>
    </location>
</feature>
<sequence>MLTIARITWKEILSRKVLVVTAVLSLLFLALYWYICYRSFHTKTYDIGFQTNALEQYTVSATMVAIGLYLTNFMVAFLSIFSTIGTISSELESGVLLSVMARPIARWRIYLGKWIGYAAWSILFALILYWAILLVAHFTTGFILHGADDVRGCLVMILIPLVLVTLSMFASIYLSPLTGGIALTILFGIGLIGGFLENIPGINQSLSSTGFTIGLFIPTDPAYHRMMFDVLSGNMLALSLLASGSSSPSGAFMIYIVCYIAACLSFGVYRFSRRDIT</sequence>
<evidence type="ECO:0000313" key="3">
    <source>
        <dbReference type="Proteomes" id="UP001164803"/>
    </source>
</evidence>
<dbReference type="Pfam" id="PF12679">
    <property type="entry name" value="ABC2_membrane_2"/>
    <property type="match status" value="1"/>
</dbReference>
<keyword evidence="1" id="KW-0472">Membrane</keyword>
<dbReference type="RefSeq" id="WP_268044097.1">
    <property type="nucleotide sequence ID" value="NZ_CP104064.1"/>
</dbReference>
<dbReference type="Proteomes" id="UP001164803">
    <property type="component" value="Chromosome"/>
</dbReference>
<feature type="transmembrane region" description="Helical" evidence="1">
    <location>
        <begin position="252"/>
        <end position="271"/>
    </location>
</feature>
<evidence type="ECO:0000313" key="2">
    <source>
        <dbReference type="EMBL" id="WAH36720.1"/>
    </source>
</evidence>
<protein>
    <submittedName>
        <fullName evidence="2">ABC transporter permease</fullName>
    </submittedName>
</protein>
<accession>A0ABY6Z1G1</accession>
<proteinExistence type="predicted"/>
<keyword evidence="1" id="KW-1133">Transmembrane helix</keyword>
<organism evidence="2 3">
    <name type="scientific">Alicyclobacillus dauci</name>
    <dbReference type="NCBI Taxonomy" id="1475485"/>
    <lineage>
        <taxon>Bacteria</taxon>
        <taxon>Bacillati</taxon>
        <taxon>Bacillota</taxon>
        <taxon>Bacilli</taxon>
        <taxon>Bacillales</taxon>
        <taxon>Alicyclobacillaceae</taxon>
        <taxon>Alicyclobacillus</taxon>
    </lineage>
</organism>
<evidence type="ECO:0000256" key="1">
    <source>
        <dbReference type="SAM" id="Phobius"/>
    </source>
</evidence>
<dbReference type="PANTHER" id="PTHR43471">
    <property type="entry name" value="ABC TRANSPORTER PERMEASE"/>
    <property type="match status" value="1"/>
</dbReference>
<dbReference type="EMBL" id="CP104064">
    <property type="protein sequence ID" value="WAH36720.1"/>
    <property type="molecule type" value="Genomic_DNA"/>
</dbReference>
<feature type="transmembrane region" description="Helical" evidence="1">
    <location>
        <begin position="57"/>
        <end position="81"/>
    </location>
</feature>
<name>A0ABY6Z1G1_9BACL</name>
<feature type="transmembrane region" description="Helical" evidence="1">
    <location>
        <begin position="17"/>
        <end position="36"/>
    </location>
</feature>
<keyword evidence="3" id="KW-1185">Reference proteome</keyword>
<gene>
    <name evidence="2" type="ORF">NZD86_21515</name>
</gene>
<reference evidence="2" key="1">
    <citation type="submission" date="2022-08" db="EMBL/GenBank/DDBJ databases">
        <title>Alicyclobacillus dauci DSM2870, complete genome.</title>
        <authorList>
            <person name="Wang Q."/>
            <person name="Cai R."/>
            <person name="Wang Z."/>
        </authorList>
    </citation>
    <scope>NUCLEOTIDE SEQUENCE</scope>
    <source>
        <strain evidence="2">DSM 28700</strain>
    </source>
</reference>
<feature type="transmembrane region" description="Helical" evidence="1">
    <location>
        <begin position="180"/>
        <end position="199"/>
    </location>
</feature>